<dbReference type="Pfam" id="PF12836">
    <property type="entry name" value="HHH_3"/>
    <property type="match status" value="1"/>
</dbReference>
<accession>A0ABT0UE07</accession>
<reference evidence="1 2" key="1">
    <citation type="journal article" date="2022" name="Syst. Appl. Microbiol.">
        <title>Rhodopirellula aestuarii sp. nov., a novel member of the genus Rhodopirellula isolated from brackish sediments collected in the Tagus River estuary, Portugal.</title>
        <authorList>
            <person name="Vitorino I.R."/>
            <person name="Klimek D."/>
            <person name="Calusinska M."/>
            <person name="Lobo-da-Cunha A."/>
            <person name="Vasconcelos V."/>
            <person name="Lage O.M."/>
        </authorList>
    </citation>
    <scope>NUCLEOTIDE SEQUENCE [LARGE SCALE GENOMIC DNA]</scope>
    <source>
        <strain evidence="1 2">ICT_H3.1</strain>
    </source>
</reference>
<dbReference type="RefSeq" id="WP_250933308.1">
    <property type="nucleotide sequence ID" value="NZ_JAMQBK010000117.1"/>
</dbReference>
<gene>
    <name evidence="1" type="ORF">NB063_30450</name>
</gene>
<dbReference type="InterPro" id="IPR010994">
    <property type="entry name" value="RuvA_2-like"/>
</dbReference>
<name>A0ABT0UE07_9BACT</name>
<evidence type="ECO:0000313" key="2">
    <source>
        <dbReference type="Proteomes" id="UP001202961"/>
    </source>
</evidence>
<sequence length="92" mass="10468">MKIRLNRADRRELALLPSVGPHMAARIEGHRQQQGAFESWTDFNSILGVGAATIQVIEPWCEIDQIDPGFYRSHSEIELSPPPQHTGLVRWH</sequence>
<dbReference type="PANTHER" id="PTHR21180">
    <property type="entry name" value="ENDONUCLEASE/EXONUCLEASE/PHOSPHATASE FAMILY DOMAIN-CONTAINING PROTEIN 1"/>
    <property type="match status" value="1"/>
</dbReference>
<organism evidence="1 2">
    <name type="scientific">Aporhodopirellula aestuarii</name>
    <dbReference type="NCBI Taxonomy" id="2950107"/>
    <lineage>
        <taxon>Bacteria</taxon>
        <taxon>Pseudomonadati</taxon>
        <taxon>Planctomycetota</taxon>
        <taxon>Planctomycetia</taxon>
        <taxon>Pirellulales</taxon>
        <taxon>Pirellulaceae</taxon>
        <taxon>Aporhodopirellula</taxon>
    </lineage>
</organism>
<proteinExistence type="predicted"/>
<comment type="caution">
    <text evidence="1">The sequence shown here is derived from an EMBL/GenBank/DDBJ whole genome shotgun (WGS) entry which is preliminary data.</text>
</comment>
<dbReference type="EMBL" id="JAMQBK010000117">
    <property type="protein sequence ID" value="MCM2374964.1"/>
    <property type="molecule type" value="Genomic_DNA"/>
</dbReference>
<evidence type="ECO:0000313" key="1">
    <source>
        <dbReference type="EMBL" id="MCM2374964.1"/>
    </source>
</evidence>
<dbReference type="InterPro" id="IPR051675">
    <property type="entry name" value="Endo/Exo/Phosphatase_dom_1"/>
</dbReference>
<dbReference type="PANTHER" id="PTHR21180:SF32">
    <property type="entry name" value="ENDONUCLEASE_EXONUCLEASE_PHOSPHATASE FAMILY DOMAIN-CONTAINING PROTEIN 1"/>
    <property type="match status" value="1"/>
</dbReference>
<protein>
    <submittedName>
        <fullName evidence="1">Helix-hairpin-helix domain-containing protein</fullName>
    </submittedName>
</protein>
<dbReference type="Gene3D" id="1.10.150.320">
    <property type="entry name" value="Photosystem II 12 kDa extrinsic protein"/>
    <property type="match status" value="1"/>
</dbReference>
<dbReference type="SUPFAM" id="SSF47781">
    <property type="entry name" value="RuvA domain 2-like"/>
    <property type="match status" value="1"/>
</dbReference>
<dbReference type="Proteomes" id="UP001202961">
    <property type="component" value="Unassembled WGS sequence"/>
</dbReference>
<keyword evidence="2" id="KW-1185">Reference proteome</keyword>